<protein>
    <recommendedName>
        <fullName evidence="1">PiggyBac transposable element-derived protein domain-containing protein</fullName>
    </recommendedName>
</protein>
<proteinExistence type="predicted"/>
<organism evidence="2 3">
    <name type="scientific">Anguilla anguilla</name>
    <name type="common">European freshwater eel</name>
    <name type="synonym">Muraena anguilla</name>
    <dbReference type="NCBI Taxonomy" id="7936"/>
    <lineage>
        <taxon>Eukaryota</taxon>
        <taxon>Metazoa</taxon>
        <taxon>Chordata</taxon>
        <taxon>Craniata</taxon>
        <taxon>Vertebrata</taxon>
        <taxon>Euteleostomi</taxon>
        <taxon>Actinopterygii</taxon>
        <taxon>Neopterygii</taxon>
        <taxon>Teleostei</taxon>
        <taxon>Anguilliformes</taxon>
        <taxon>Anguillidae</taxon>
        <taxon>Anguilla</taxon>
    </lineage>
</organism>
<dbReference type="AlphaFoldDB" id="A0A9D3RV09"/>
<dbReference type="EMBL" id="JAFIRN010000008">
    <property type="protein sequence ID" value="KAG5844065.1"/>
    <property type="molecule type" value="Genomic_DNA"/>
</dbReference>
<evidence type="ECO:0000259" key="1">
    <source>
        <dbReference type="Pfam" id="PF13843"/>
    </source>
</evidence>
<feature type="domain" description="PiggyBac transposable element-derived protein" evidence="1">
    <location>
        <begin position="5"/>
        <end position="51"/>
    </location>
</feature>
<name>A0A9D3RV09_ANGAN</name>
<accession>A0A9D3RV09</accession>
<dbReference type="InterPro" id="IPR029526">
    <property type="entry name" value="PGBD"/>
</dbReference>
<dbReference type="Proteomes" id="UP001044222">
    <property type="component" value="Chromosome 8"/>
</dbReference>
<evidence type="ECO:0000313" key="2">
    <source>
        <dbReference type="EMBL" id="KAG5844065.1"/>
    </source>
</evidence>
<sequence length="117" mass="13599">MTISAAVNDYNKFLDGVELSDQWIQSYSARTKTYKWYKTFFHFLDIAVVNSSLLFRGQQDKRHKGPRHLQYWMKTHHRTAWYHGIQMSAWSSADQSHPINNRGGGSATKNATWECGT</sequence>
<reference evidence="2" key="1">
    <citation type="submission" date="2021-01" db="EMBL/GenBank/DDBJ databases">
        <title>A chromosome-scale assembly of European eel, Anguilla anguilla.</title>
        <authorList>
            <person name="Henkel C."/>
            <person name="Jong-Raadsen S.A."/>
            <person name="Dufour S."/>
            <person name="Weltzien F.-A."/>
            <person name="Palstra A.P."/>
            <person name="Pelster B."/>
            <person name="Spaink H.P."/>
            <person name="Van Den Thillart G.E."/>
            <person name="Jansen H."/>
            <person name="Zahm M."/>
            <person name="Klopp C."/>
            <person name="Cedric C."/>
            <person name="Louis A."/>
            <person name="Berthelot C."/>
            <person name="Parey E."/>
            <person name="Roest Crollius H."/>
            <person name="Montfort J."/>
            <person name="Robinson-Rechavi M."/>
            <person name="Bucao C."/>
            <person name="Bouchez O."/>
            <person name="Gislard M."/>
            <person name="Lluch J."/>
            <person name="Milhes M."/>
            <person name="Lampietro C."/>
            <person name="Lopez Roques C."/>
            <person name="Donnadieu C."/>
            <person name="Braasch I."/>
            <person name="Desvignes T."/>
            <person name="Postlethwait J."/>
            <person name="Bobe J."/>
            <person name="Guiguen Y."/>
            <person name="Dirks R."/>
        </authorList>
    </citation>
    <scope>NUCLEOTIDE SEQUENCE</scope>
    <source>
        <strain evidence="2">Tag_6206</strain>
        <tissue evidence="2">Liver</tissue>
    </source>
</reference>
<dbReference type="PANTHER" id="PTHR46599">
    <property type="entry name" value="PIGGYBAC TRANSPOSABLE ELEMENT-DERIVED PROTEIN 4"/>
    <property type="match status" value="1"/>
</dbReference>
<dbReference type="PANTHER" id="PTHR46599:SF3">
    <property type="entry name" value="PIGGYBAC TRANSPOSABLE ELEMENT-DERIVED PROTEIN 4"/>
    <property type="match status" value="1"/>
</dbReference>
<gene>
    <name evidence="2" type="ORF">ANANG_G00157480</name>
</gene>
<keyword evidence="3" id="KW-1185">Reference proteome</keyword>
<comment type="caution">
    <text evidence="2">The sequence shown here is derived from an EMBL/GenBank/DDBJ whole genome shotgun (WGS) entry which is preliminary data.</text>
</comment>
<dbReference type="Pfam" id="PF13843">
    <property type="entry name" value="DDE_Tnp_1_7"/>
    <property type="match status" value="1"/>
</dbReference>
<evidence type="ECO:0000313" key="3">
    <source>
        <dbReference type="Proteomes" id="UP001044222"/>
    </source>
</evidence>